<dbReference type="PANTHER" id="PTHR48111">
    <property type="entry name" value="REGULATOR OF RPOS"/>
    <property type="match status" value="1"/>
</dbReference>
<evidence type="ECO:0000313" key="4">
    <source>
        <dbReference type="EMBL" id="SUB32065.1"/>
    </source>
</evidence>
<evidence type="ECO:0000256" key="1">
    <source>
        <dbReference type="ARBA" id="ARBA00023125"/>
    </source>
</evidence>
<dbReference type="GO" id="GO:0006355">
    <property type="term" value="P:regulation of DNA-templated transcription"/>
    <property type="evidence" value="ECO:0007669"/>
    <property type="project" value="TreeGrafter"/>
</dbReference>
<dbReference type="PANTHER" id="PTHR48111:SF56">
    <property type="entry name" value="TETRATHIONATE RESPONSE REGULATORY PROTEIN TTRR"/>
    <property type="match status" value="1"/>
</dbReference>
<accession>A0A379B0A9</accession>
<dbReference type="GO" id="GO:0032993">
    <property type="term" value="C:protein-DNA complex"/>
    <property type="evidence" value="ECO:0007669"/>
    <property type="project" value="TreeGrafter"/>
</dbReference>
<feature type="domain" description="Response regulatory" evidence="3">
    <location>
        <begin position="1"/>
        <end position="71"/>
    </location>
</feature>
<dbReference type="EMBL" id="UGRI01000002">
    <property type="protein sequence ID" value="SUB32065.1"/>
    <property type="molecule type" value="Genomic_DNA"/>
</dbReference>
<dbReference type="Pfam" id="PF00072">
    <property type="entry name" value="Response_reg"/>
    <property type="match status" value="1"/>
</dbReference>
<protein>
    <submittedName>
        <fullName evidence="4">Two-component system transcriptional response regulator</fullName>
    </submittedName>
</protein>
<dbReference type="GO" id="GO:0000976">
    <property type="term" value="F:transcription cis-regulatory region binding"/>
    <property type="evidence" value="ECO:0007669"/>
    <property type="project" value="TreeGrafter"/>
</dbReference>
<feature type="modified residue" description="4-aspartylphosphate" evidence="2">
    <location>
        <position position="5"/>
    </location>
</feature>
<dbReference type="InterPro" id="IPR039420">
    <property type="entry name" value="WalR-like"/>
</dbReference>
<name>A0A379B0A9_NEIGO</name>
<keyword evidence="1" id="KW-0238">DNA-binding</keyword>
<dbReference type="PROSITE" id="PS50110">
    <property type="entry name" value="RESPONSE_REGULATORY"/>
    <property type="match status" value="1"/>
</dbReference>
<sequence length="111" mass="11960">MVLLDIWMPDCDGITLLKEWAKNGQLNMPVVVMSGHASIDTAVEATKIGAIDFLEKPISLQKLLSAVENALKHGAAQIETGPVFDKLGNSAAIQEMNREVEAAAKRTSPVF</sequence>
<dbReference type="Gene3D" id="3.40.50.2300">
    <property type="match status" value="1"/>
</dbReference>
<keyword evidence="2" id="KW-0597">Phosphoprotein</keyword>
<proteinExistence type="predicted"/>
<dbReference type="GO" id="GO:0005829">
    <property type="term" value="C:cytosol"/>
    <property type="evidence" value="ECO:0007669"/>
    <property type="project" value="TreeGrafter"/>
</dbReference>
<evidence type="ECO:0000256" key="2">
    <source>
        <dbReference type="PROSITE-ProRule" id="PRU00169"/>
    </source>
</evidence>
<dbReference type="SUPFAM" id="SSF52172">
    <property type="entry name" value="CheY-like"/>
    <property type="match status" value="1"/>
</dbReference>
<organism evidence="4">
    <name type="scientific">Neisseria gonorrhoeae</name>
    <dbReference type="NCBI Taxonomy" id="485"/>
    <lineage>
        <taxon>Bacteria</taxon>
        <taxon>Pseudomonadati</taxon>
        <taxon>Pseudomonadota</taxon>
        <taxon>Betaproteobacteria</taxon>
        <taxon>Neisseriales</taxon>
        <taxon>Neisseriaceae</taxon>
        <taxon>Neisseria</taxon>
    </lineage>
</organism>
<dbReference type="InterPro" id="IPR001789">
    <property type="entry name" value="Sig_transdc_resp-reg_receiver"/>
</dbReference>
<dbReference type="AlphaFoldDB" id="A0A379B0A9"/>
<gene>
    <name evidence="4" type="primary">glnG</name>
    <name evidence="4" type="ORF">NCTC11421_03491</name>
</gene>
<evidence type="ECO:0000259" key="3">
    <source>
        <dbReference type="PROSITE" id="PS50110"/>
    </source>
</evidence>
<reference evidence="4" key="1">
    <citation type="submission" date="2018-06" db="EMBL/GenBank/DDBJ databases">
        <authorList>
            <consortium name="Pathogen Informatics"/>
            <person name="Doyle S."/>
        </authorList>
    </citation>
    <scope>NUCLEOTIDE SEQUENCE [LARGE SCALE GENOMIC DNA]</scope>
    <source>
        <strain evidence="4">NCTC11421</strain>
    </source>
</reference>
<dbReference type="GO" id="GO:0000156">
    <property type="term" value="F:phosphorelay response regulator activity"/>
    <property type="evidence" value="ECO:0007669"/>
    <property type="project" value="TreeGrafter"/>
</dbReference>
<dbReference type="InterPro" id="IPR011006">
    <property type="entry name" value="CheY-like_superfamily"/>
</dbReference>